<dbReference type="OrthoDB" id="8441428at2"/>
<dbReference type="STRING" id="1515746.HR45_05030"/>
<evidence type="ECO:0000313" key="3">
    <source>
        <dbReference type="EMBL" id="KFZ38778.1"/>
    </source>
</evidence>
<keyword evidence="4" id="KW-1185">Reference proteome</keyword>
<dbReference type="PANTHER" id="PTHR42951:SF14">
    <property type="entry name" value="METALLO-BETA-LACTAMASE SUPERFAMILY PROTEIN"/>
    <property type="match status" value="1"/>
</dbReference>
<dbReference type="Pfam" id="PF00753">
    <property type="entry name" value="Lactamase_B"/>
    <property type="match status" value="1"/>
</dbReference>
<accession>A0A094LUA6</accession>
<dbReference type="RefSeq" id="WP_037440182.1">
    <property type="nucleotide sequence ID" value="NZ_JPEO01000002.1"/>
</dbReference>
<evidence type="ECO:0000259" key="2">
    <source>
        <dbReference type="SMART" id="SM00849"/>
    </source>
</evidence>
<dbReference type="SUPFAM" id="SSF56281">
    <property type="entry name" value="Metallo-hydrolase/oxidoreductase"/>
    <property type="match status" value="1"/>
</dbReference>
<dbReference type="CDD" id="cd07739">
    <property type="entry name" value="metallo-hydrolase-like_MBL-fold"/>
    <property type="match status" value="1"/>
</dbReference>
<organism evidence="3 4">
    <name type="scientific">Shewanella mangrovi</name>
    <dbReference type="NCBI Taxonomy" id="1515746"/>
    <lineage>
        <taxon>Bacteria</taxon>
        <taxon>Pseudomonadati</taxon>
        <taxon>Pseudomonadota</taxon>
        <taxon>Gammaproteobacteria</taxon>
        <taxon>Alteromonadales</taxon>
        <taxon>Shewanellaceae</taxon>
        <taxon>Shewanella</taxon>
    </lineage>
</organism>
<dbReference type="eggNOG" id="COG0491">
    <property type="taxonomic scope" value="Bacteria"/>
</dbReference>
<dbReference type="PANTHER" id="PTHR42951">
    <property type="entry name" value="METALLO-BETA-LACTAMASE DOMAIN-CONTAINING"/>
    <property type="match status" value="1"/>
</dbReference>
<dbReference type="SMART" id="SM00849">
    <property type="entry name" value="Lactamase_B"/>
    <property type="match status" value="1"/>
</dbReference>
<dbReference type="NCBIfam" id="NF040580">
    <property type="entry name" value="MBL_fold_Vmh"/>
    <property type="match status" value="1"/>
</dbReference>
<feature type="chain" id="PRO_5001907937" evidence="1">
    <location>
        <begin position="26"/>
        <end position="289"/>
    </location>
</feature>
<sequence>MKRFIKSWLAASAVLLASLSSLVNAAELQLQTYNPQQQGIFPISSTLITGPHEAMLVDAQFSIKDGEKLVELIKQSGKQLTTILITCGDPDFYFGLQPIVAAFPHAKVIATQKVVDHINATKAAKIAYWGPILKDGAPTQIIVPQATDSRVFKVDGEAVELHKANDYAAFLWIPQTRTILGGVGVVYGQHVWTADTQSVAARQGWRDDIDAMLALNPAKVIPGHYIAQMPSGTTALTFTKQYLQTFDDVLQTAKGSAAVIAAMKSQYPAIAGEQSLEMSAKVNTGEMTW</sequence>
<dbReference type="InterPro" id="IPR050855">
    <property type="entry name" value="NDM-1-like"/>
</dbReference>
<dbReference type="InterPro" id="IPR036866">
    <property type="entry name" value="RibonucZ/Hydroxyglut_hydro"/>
</dbReference>
<dbReference type="Proteomes" id="UP000029264">
    <property type="component" value="Unassembled WGS sequence"/>
</dbReference>
<evidence type="ECO:0000256" key="1">
    <source>
        <dbReference type="SAM" id="SignalP"/>
    </source>
</evidence>
<reference evidence="3 4" key="1">
    <citation type="submission" date="2014-06" db="EMBL/GenBank/DDBJ databases">
        <title>Shewanella sp. YQH10.</title>
        <authorList>
            <person name="Liu Y."/>
            <person name="Zeng R."/>
        </authorList>
    </citation>
    <scope>NUCLEOTIDE SEQUENCE [LARGE SCALE GENOMIC DNA]</scope>
    <source>
        <strain evidence="3 4">YQH10</strain>
    </source>
</reference>
<dbReference type="EMBL" id="JPEO01000002">
    <property type="protein sequence ID" value="KFZ38778.1"/>
    <property type="molecule type" value="Genomic_DNA"/>
</dbReference>
<comment type="caution">
    <text evidence="3">The sequence shown here is derived from an EMBL/GenBank/DDBJ whole genome shotgun (WGS) entry which is preliminary data.</text>
</comment>
<feature type="signal peptide" evidence="1">
    <location>
        <begin position="1"/>
        <end position="25"/>
    </location>
</feature>
<keyword evidence="1" id="KW-0732">Signal</keyword>
<dbReference type="InterPro" id="IPR001279">
    <property type="entry name" value="Metallo-B-lactamas"/>
</dbReference>
<feature type="domain" description="Metallo-beta-lactamase" evidence="2">
    <location>
        <begin position="42"/>
        <end position="224"/>
    </location>
</feature>
<evidence type="ECO:0000313" key="4">
    <source>
        <dbReference type="Proteomes" id="UP000029264"/>
    </source>
</evidence>
<proteinExistence type="predicted"/>
<protein>
    <submittedName>
        <fullName evidence="3">Beta-lactamase</fullName>
    </submittedName>
</protein>
<dbReference type="Gene3D" id="3.60.15.10">
    <property type="entry name" value="Ribonuclease Z/Hydroxyacylglutathione hydrolase-like"/>
    <property type="match status" value="1"/>
</dbReference>
<dbReference type="AlphaFoldDB" id="A0A094LUA6"/>
<name>A0A094LUA6_9GAMM</name>
<gene>
    <name evidence="3" type="ORF">HR45_05030</name>
</gene>